<feature type="non-terminal residue" evidence="1">
    <location>
        <position position="64"/>
    </location>
</feature>
<dbReference type="HOGENOM" id="CLU_3056857_0_0_1"/>
<evidence type="ECO:0008006" key="3">
    <source>
        <dbReference type="Google" id="ProtNLM"/>
    </source>
</evidence>
<keyword evidence="2" id="KW-1185">Reference proteome</keyword>
<accession>A4S1C2</accession>
<name>A4S1C2_OSTLU</name>
<feature type="non-terminal residue" evidence="1">
    <location>
        <position position="1"/>
    </location>
</feature>
<reference evidence="1 2" key="1">
    <citation type="journal article" date="2007" name="Proc. Natl. Acad. Sci. U.S.A.">
        <title>The tiny eukaryote Ostreococcus provides genomic insights into the paradox of plankton speciation.</title>
        <authorList>
            <person name="Palenik B."/>
            <person name="Grimwood J."/>
            <person name="Aerts A."/>
            <person name="Rouze P."/>
            <person name="Salamov A."/>
            <person name="Putnam N."/>
            <person name="Dupont C."/>
            <person name="Jorgensen R."/>
            <person name="Derelle E."/>
            <person name="Rombauts S."/>
            <person name="Zhou K."/>
            <person name="Otillar R."/>
            <person name="Merchant S.S."/>
            <person name="Podell S."/>
            <person name="Gaasterland T."/>
            <person name="Napoli C."/>
            <person name="Gendler K."/>
            <person name="Manuell A."/>
            <person name="Tai V."/>
            <person name="Vallon O."/>
            <person name="Piganeau G."/>
            <person name="Jancek S."/>
            <person name="Heijde M."/>
            <person name="Jabbari K."/>
            <person name="Bowler C."/>
            <person name="Lohr M."/>
            <person name="Robbens S."/>
            <person name="Werner G."/>
            <person name="Dubchak I."/>
            <person name="Pazour G.J."/>
            <person name="Ren Q."/>
            <person name="Paulsen I."/>
            <person name="Delwiche C."/>
            <person name="Schmutz J."/>
            <person name="Rokhsar D."/>
            <person name="Van de Peer Y."/>
            <person name="Moreau H."/>
            <person name="Grigoriev I.V."/>
        </authorList>
    </citation>
    <scope>NUCLEOTIDE SEQUENCE [LARGE SCALE GENOMIC DNA]</scope>
    <source>
        <strain evidence="1 2">CCE9901</strain>
    </source>
</reference>
<dbReference type="InterPro" id="IPR037198">
    <property type="entry name" value="MutL_C_sf"/>
</dbReference>
<dbReference type="EMBL" id="CP000588">
    <property type="protein sequence ID" value="ABO97633.1"/>
    <property type="molecule type" value="Genomic_DNA"/>
</dbReference>
<dbReference type="GO" id="GO:0016887">
    <property type="term" value="F:ATP hydrolysis activity"/>
    <property type="evidence" value="ECO:0007669"/>
    <property type="project" value="InterPro"/>
</dbReference>
<dbReference type="PANTHER" id="PTHR10073">
    <property type="entry name" value="DNA MISMATCH REPAIR PROTEIN MLH, PMS, MUTL"/>
    <property type="match status" value="1"/>
</dbReference>
<sequence length="64" mass="7055">PRPLHRLLASKACRGAIMFGDTLNRDECEAIVRALRLTQMPFACAHGRPTCAPLARVPNRATLE</sequence>
<dbReference type="Proteomes" id="UP000001568">
    <property type="component" value="Chromosome 8"/>
</dbReference>
<dbReference type="Gramene" id="ABO97633">
    <property type="protein sequence ID" value="ABO97633"/>
    <property type="gene ID" value="OSTLU_9885"/>
</dbReference>
<dbReference type="GeneID" id="5003086"/>
<evidence type="ECO:0000313" key="2">
    <source>
        <dbReference type="Proteomes" id="UP000001568"/>
    </source>
</evidence>
<dbReference type="SUPFAM" id="SSF118116">
    <property type="entry name" value="DNA mismatch repair protein MutL"/>
    <property type="match status" value="1"/>
</dbReference>
<protein>
    <recommendedName>
        <fullName evidence="3">MutL C-terminal dimerisation domain-containing protein</fullName>
    </recommendedName>
</protein>
<dbReference type="STRING" id="436017.A4S1C2"/>
<dbReference type="eggNOG" id="KOG1977">
    <property type="taxonomic scope" value="Eukaryota"/>
</dbReference>
<dbReference type="AlphaFoldDB" id="A4S1C2"/>
<organism evidence="1 2">
    <name type="scientific">Ostreococcus lucimarinus (strain CCE9901)</name>
    <dbReference type="NCBI Taxonomy" id="436017"/>
    <lineage>
        <taxon>Eukaryota</taxon>
        <taxon>Viridiplantae</taxon>
        <taxon>Chlorophyta</taxon>
        <taxon>Mamiellophyceae</taxon>
        <taxon>Mamiellales</taxon>
        <taxon>Bathycoccaceae</taxon>
        <taxon>Ostreococcus</taxon>
    </lineage>
</organism>
<gene>
    <name evidence="1" type="ORF">OSTLU_9885</name>
</gene>
<dbReference type="PANTHER" id="PTHR10073:SF47">
    <property type="entry name" value="DNA MISMATCH REPAIR PROTEIN MLH3"/>
    <property type="match status" value="1"/>
</dbReference>
<dbReference type="OrthoDB" id="498237at2759"/>
<dbReference type="RefSeq" id="XP_001419340.1">
    <property type="nucleotide sequence ID" value="XM_001419303.1"/>
</dbReference>
<dbReference type="GO" id="GO:0032300">
    <property type="term" value="C:mismatch repair complex"/>
    <property type="evidence" value="ECO:0007669"/>
    <property type="project" value="InterPro"/>
</dbReference>
<proteinExistence type="predicted"/>
<evidence type="ECO:0000313" key="1">
    <source>
        <dbReference type="EMBL" id="ABO97633.1"/>
    </source>
</evidence>
<dbReference type="KEGG" id="olu:OSTLU_9885"/>
<dbReference type="Gene3D" id="3.30.1540.20">
    <property type="entry name" value="MutL, C-terminal domain, dimerisation subdomain"/>
    <property type="match status" value="1"/>
</dbReference>
<dbReference type="GO" id="GO:0006298">
    <property type="term" value="P:mismatch repair"/>
    <property type="evidence" value="ECO:0007669"/>
    <property type="project" value="InterPro"/>
</dbReference>
<dbReference type="GO" id="GO:0140664">
    <property type="term" value="F:ATP-dependent DNA damage sensor activity"/>
    <property type="evidence" value="ECO:0007669"/>
    <property type="project" value="InterPro"/>
</dbReference>
<dbReference type="InterPro" id="IPR042120">
    <property type="entry name" value="MutL_C_dimsub"/>
</dbReference>
<dbReference type="InterPro" id="IPR038973">
    <property type="entry name" value="MutL/Mlh/Pms-like"/>
</dbReference>